<accession>A0A103XLT5</accession>
<organism evidence="2 3">
    <name type="scientific">Cynara cardunculus var. scolymus</name>
    <name type="common">Globe artichoke</name>
    <name type="synonym">Cynara scolymus</name>
    <dbReference type="NCBI Taxonomy" id="59895"/>
    <lineage>
        <taxon>Eukaryota</taxon>
        <taxon>Viridiplantae</taxon>
        <taxon>Streptophyta</taxon>
        <taxon>Embryophyta</taxon>
        <taxon>Tracheophyta</taxon>
        <taxon>Spermatophyta</taxon>
        <taxon>Magnoliopsida</taxon>
        <taxon>eudicotyledons</taxon>
        <taxon>Gunneridae</taxon>
        <taxon>Pentapetalae</taxon>
        <taxon>asterids</taxon>
        <taxon>campanulids</taxon>
        <taxon>Asterales</taxon>
        <taxon>Asteraceae</taxon>
        <taxon>Carduoideae</taxon>
        <taxon>Cardueae</taxon>
        <taxon>Carduinae</taxon>
        <taxon>Cynara</taxon>
    </lineage>
</organism>
<dbReference type="AlphaFoldDB" id="A0A103XLT5"/>
<dbReference type="Gene3D" id="3.40.1000.10">
    <property type="entry name" value="Mog1/PsbP, alpha/beta/alpha sandwich"/>
    <property type="match status" value="1"/>
</dbReference>
<dbReference type="InterPro" id="IPR002683">
    <property type="entry name" value="PsbP_C"/>
</dbReference>
<dbReference type="OrthoDB" id="2020701at2759"/>
<dbReference type="OMA" id="CIHESHK"/>
<dbReference type="GO" id="GO:0019898">
    <property type="term" value="C:extrinsic component of membrane"/>
    <property type="evidence" value="ECO:0007669"/>
    <property type="project" value="InterPro"/>
</dbReference>
<dbReference type="SUPFAM" id="SSF55724">
    <property type="entry name" value="Mog1p/PsbP-like"/>
    <property type="match status" value="1"/>
</dbReference>
<evidence type="ECO:0000259" key="1">
    <source>
        <dbReference type="Pfam" id="PF01789"/>
    </source>
</evidence>
<dbReference type="NCBIfam" id="NF040946">
    <property type="entry name" value="PSII_PsbP"/>
    <property type="match status" value="1"/>
</dbReference>
<protein>
    <submittedName>
        <fullName evidence="2">Mog1/PsbP, alpha/beta/alpha sandwich</fullName>
    </submittedName>
</protein>
<reference evidence="2 3" key="1">
    <citation type="journal article" date="2016" name="Sci. Rep.">
        <title>The genome sequence of the outbreeding globe artichoke constructed de novo incorporating a phase-aware low-pass sequencing strategy of F1 progeny.</title>
        <authorList>
            <person name="Scaglione D."/>
            <person name="Reyes-Chin-Wo S."/>
            <person name="Acquadro A."/>
            <person name="Froenicke L."/>
            <person name="Portis E."/>
            <person name="Beitel C."/>
            <person name="Tirone M."/>
            <person name="Mauro R."/>
            <person name="Lo Monaco A."/>
            <person name="Mauromicale G."/>
            <person name="Faccioli P."/>
            <person name="Cattivelli L."/>
            <person name="Rieseberg L."/>
            <person name="Michelmore R."/>
            <person name="Lanteri S."/>
        </authorList>
    </citation>
    <scope>NUCLEOTIDE SEQUENCE [LARGE SCALE GENOMIC DNA]</scope>
    <source>
        <strain evidence="2">2C</strain>
    </source>
</reference>
<sequence>MISASSGLCFPQSPIFFNRLTTLTQQPPSISVSNQQFQPTRRELFNFSIFTIIINAPSKCSWAQAEELLHLQRYTDTNQGFTLLIPTSWIKVEKAGATVLFEDPNKGGNNVGVVVTPVRLTTLRDFGDPQFVSNKLIQAEKRKESTKDVEIVSFKERGGEIYEFEYKIDSTRGGIKRIFSAAFVASKKLYLLNIAHSDNPQQPITDQTRMMLEQVLHSFAPATTPQI</sequence>
<gene>
    <name evidence="2" type="ORF">Ccrd_005048</name>
</gene>
<name>A0A103XLT5_CYNCS</name>
<dbReference type="Proteomes" id="UP000243975">
    <property type="component" value="Unassembled WGS sequence"/>
</dbReference>
<dbReference type="STRING" id="59895.A0A103XLT5"/>
<evidence type="ECO:0000313" key="2">
    <source>
        <dbReference type="EMBL" id="KVH92924.1"/>
    </source>
</evidence>
<evidence type="ECO:0000313" key="3">
    <source>
        <dbReference type="Proteomes" id="UP000243975"/>
    </source>
</evidence>
<comment type="caution">
    <text evidence="2">The sequence shown here is derived from an EMBL/GenBank/DDBJ whole genome shotgun (WGS) entry which is preliminary data.</text>
</comment>
<dbReference type="GO" id="GO:0015979">
    <property type="term" value="P:photosynthesis"/>
    <property type="evidence" value="ECO:0007669"/>
    <property type="project" value="InterPro"/>
</dbReference>
<dbReference type="GO" id="GO:0009654">
    <property type="term" value="C:photosystem II oxygen evolving complex"/>
    <property type="evidence" value="ECO:0007669"/>
    <property type="project" value="InterPro"/>
</dbReference>
<keyword evidence="3" id="KW-1185">Reference proteome</keyword>
<proteinExistence type="predicted"/>
<dbReference type="Pfam" id="PF01789">
    <property type="entry name" value="PsbP"/>
    <property type="match status" value="1"/>
</dbReference>
<dbReference type="GO" id="GO:0005509">
    <property type="term" value="F:calcium ion binding"/>
    <property type="evidence" value="ECO:0007669"/>
    <property type="project" value="InterPro"/>
</dbReference>
<feature type="domain" description="PsbP C-terminal" evidence="1">
    <location>
        <begin position="71"/>
        <end position="219"/>
    </location>
</feature>
<dbReference type="InterPro" id="IPR016123">
    <property type="entry name" value="Mog1/PsbP_a/b/a-sand"/>
</dbReference>
<dbReference type="PANTHER" id="PTHR31407:SF3">
    <property type="entry name" value="PSBP DOMAIN-CONTAINING PROTEIN 2, CHLOROPLASTIC"/>
    <property type="match status" value="1"/>
</dbReference>
<dbReference type="PANTHER" id="PTHR31407">
    <property type="match status" value="1"/>
</dbReference>
<dbReference type="Gramene" id="KVH92924">
    <property type="protein sequence ID" value="KVH92924"/>
    <property type="gene ID" value="Ccrd_005048"/>
</dbReference>
<dbReference type="EMBL" id="LEKV01004802">
    <property type="protein sequence ID" value="KVH92924.1"/>
    <property type="molecule type" value="Genomic_DNA"/>
</dbReference>